<dbReference type="SUPFAM" id="SSF49785">
    <property type="entry name" value="Galactose-binding domain-like"/>
    <property type="match status" value="1"/>
</dbReference>
<dbReference type="Gene3D" id="2.60.120.260">
    <property type="entry name" value="Galactose-binding domain-like"/>
    <property type="match status" value="1"/>
</dbReference>
<protein>
    <recommendedName>
        <fullName evidence="2">beta-mannosidase</fullName>
        <ecNumber evidence="2">3.2.1.25</ecNumber>
    </recommendedName>
</protein>
<accession>A0A9X1UKS8</accession>
<dbReference type="Pfam" id="PF22666">
    <property type="entry name" value="Glyco_hydro_2_N2"/>
    <property type="match status" value="1"/>
</dbReference>
<evidence type="ECO:0000256" key="4">
    <source>
        <dbReference type="ARBA" id="ARBA00023295"/>
    </source>
</evidence>
<dbReference type="InterPro" id="IPR036156">
    <property type="entry name" value="Beta-gal/glucu_dom_sf"/>
</dbReference>
<dbReference type="GO" id="GO:0006516">
    <property type="term" value="P:glycoprotein catabolic process"/>
    <property type="evidence" value="ECO:0007669"/>
    <property type="project" value="TreeGrafter"/>
</dbReference>
<evidence type="ECO:0000259" key="5">
    <source>
        <dbReference type="Pfam" id="PF22666"/>
    </source>
</evidence>
<dbReference type="InterPro" id="IPR017853">
    <property type="entry name" value="GH"/>
</dbReference>
<comment type="catalytic activity">
    <reaction evidence="1">
        <text>Hydrolysis of terminal, non-reducing beta-D-mannose residues in beta-D-mannosides.</text>
        <dbReference type="EC" id="3.2.1.25"/>
    </reaction>
</comment>
<keyword evidence="7" id="KW-1185">Reference proteome</keyword>
<dbReference type="SUPFAM" id="SSF49303">
    <property type="entry name" value="beta-Galactosidase/glucuronidase domain"/>
    <property type="match status" value="1"/>
</dbReference>
<dbReference type="EC" id="3.2.1.25" evidence="2"/>
<reference evidence="6" key="1">
    <citation type="submission" date="2022-01" db="EMBL/GenBank/DDBJ databases">
        <title>Genome sequence and assembly of Parabukholderia sp. RG36.</title>
        <authorList>
            <person name="Chhetri G."/>
        </authorList>
    </citation>
    <scope>NUCLEOTIDE SEQUENCE</scope>
    <source>
        <strain evidence="6">RG36</strain>
    </source>
</reference>
<evidence type="ECO:0000256" key="2">
    <source>
        <dbReference type="ARBA" id="ARBA00012754"/>
    </source>
</evidence>
<dbReference type="InterPro" id="IPR050887">
    <property type="entry name" value="Beta-mannosidase_GH2"/>
</dbReference>
<dbReference type="AlphaFoldDB" id="A0A9X1UKS8"/>
<organism evidence="6 7">
    <name type="scientific">Paraburkholderia tagetis</name>
    <dbReference type="NCBI Taxonomy" id="2913261"/>
    <lineage>
        <taxon>Bacteria</taxon>
        <taxon>Pseudomonadati</taxon>
        <taxon>Pseudomonadota</taxon>
        <taxon>Betaproteobacteria</taxon>
        <taxon>Burkholderiales</taxon>
        <taxon>Burkholderiaceae</taxon>
        <taxon>Paraburkholderia</taxon>
    </lineage>
</organism>
<dbReference type="Gene3D" id="2.60.40.10">
    <property type="entry name" value="Immunoglobulins"/>
    <property type="match status" value="1"/>
</dbReference>
<dbReference type="Proteomes" id="UP001139308">
    <property type="component" value="Unassembled WGS sequence"/>
</dbReference>
<keyword evidence="4" id="KW-0326">Glycosidase</keyword>
<dbReference type="GO" id="GO:0004567">
    <property type="term" value="F:beta-mannosidase activity"/>
    <property type="evidence" value="ECO:0007669"/>
    <property type="project" value="UniProtKB-EC"/>
</dbReference>
<dbReference type="Gene3D" id="3.20.20.80">
    <property type="entry name" value="Glycosidases"/>
    <property type="match status" value="1"/>
</dbReference>
<keyword evidence="3 6" id="KW-0378">Hydrolase</keyword>
<dbReference type="InterPro" id="IPR008979">
    <property type="entry name" value="Galactose-bd-like_sf"/>
</dbReference>
<evidence type="ECO:0000313" key="6">
    <source>
        <dbReference type="EMBL" id="MCG5075701.1"/>
    </source>
</evidence>
<dbReference type="PANTHER" id="PTHR43730:SF1">
    <property type="entry name" value="BETA-MANNOSIDASE"/>
    <property type="match status" value="1"/>
</dbReference>
<dbReference type="PANTHER" id="PTHR43730">
    <property type="entry name" value="BETA-MANNOSIDASE"/>
    <property type="match status" value="1"/>
</dbReference>
<name>A0A9X1UKS8_9BURK</name>
<feature type="domain" description="Beta-mannosidase-like galactose-binding" evidence="5">
    <location>
        <begin position="58"/>
        <end position="211"/>
    </location>
</feature>
<dbReference type="EMBL" id="JAKLJA010000017">
    <property type="protein sequence ID" value="MCG5075701.1"/>
    <property type="molecule type" value="Genomic_DNA"/>
</dbReference>
<dbReference type="SUPFAM" id="SSF51445">
    <property type="entry name" value="(Trans)glycosidases"/>
    <property type="match status" value="1"/>
</dbReference>
<evidence type="ECO:0000256" key="3">
    <source>
        <dbReference type="ARBA" id="ARBA00022801"/>
    </source>
</evidence>
<gene>
    <name evidence="6" type="ORF">L5014_20370</name>
</gene>
<dbReference type="InterPro" id="IPR054593">
    <property type="entry name" value="Beta-mannosidase-like_N2"/>
</dbReference>
<evidence type="ECO:0000313" key="7">
    <source>
        <dbReference type="Proteomes" id="UP001139308"/>
    </source>
</evidence>
<dbReference type="InterPro" id="IPR013783">
    <property type="entry name" value="Ig-like_fold"/>
</dbReference>
<proteinExistence type="predicted"/>
<evidence type="ECO:0000256" key="1">
    <source>
        <dbReference type="ARBA" id="ARBA00000829"/>
    </source>
</evidence>
<comment type="caution">
    <text evidence="6">The sequence shown here is derived from an EMBL/GenBank/DDBJ whole genome shotgun (WGS) entry which is preliminary data.</text>
</comment>
<sequence length="882" mass="96301">MNVQDALGPPAPLCAATAATATGAHENLWPVPLNVGWRCASTPPGACASPAALDAATRAEDWIDADVPGTVASALRAAGKLDSEHPNALADKFADNLASRDHWYRLTLTGHGMRRLRLHGLASIAEVWLDERLLLTSGSMFVTHDVAFELRGTATLALCFRTLDAALAARRTRARWRPRLVTPATLRNVRTTLLGRMPGWCPSLHAVGPWRPIELLADAPDAIHSVDLSTSIQGDDGIVNVTVRFVHAHDDAPAATLHCAHAQAALAWRDAHTLIGTLRVANVERWWPHTHGAPTRHAVTLQLAQHKVVDNAVDNAVNEAPNKAPHDIALGDVGFRTIEVDRDLNSADGAGFALRINGVPVFCRGACWTSADLATLTGTPEQLAHTFALVREAGMNMIRVGGTMVYESDAFYRFADAHGILVWQDFAFANFDYPTDAAFSAAVETEATQYLARTRRYAALAVLCGGSEADQQGAMFGLPPEMREQALFTQQLPAIVARERPDVPYVSNSPSGGTWPFSTRTGVTHYYGVSAYQRPLDDVRRSQVRFASECLAFANVPDDVTLHDALGTIHEHDPRWKAAVPRDPGSGWDFDDVRDHYVRALFGIEPAQVRYEDPQRYLDLSRAVVAELMIDVFAEWRRAGSSCGGGLVWQLQDLRPGAGWGTIDACGRPKSAWHGLAQVLQPVQAVITDEGLNGLDIHLVNDSASALALQLELVCLRDGAVTVAQAARAVELAPRSVQRVSAADLLGRFFDFTHAYRFGPRAHDVTIATLRDPASGAIVSEAFHLPERRAHERHDLGIAATPQRTERGWQLAIEAQRFARCVHIADAHYCARRDWFHLPPNRRVMIDLVPIDTREHDLAPDGEVRAINAAAPVFYRQALTTP</sequence>
<dbReference type="RefSeq" id="WP_238465578.1">
    <property type="nucleotide sequence ID" value="NZ_JAKLJA010000017.1"/>
</dbReference>